<keyword evidence="2" id="KW-1185">Reference proteome</keyword>
<evidence type="ECO:0000313" key="2">
    <source>
        <dbReference type="Proteomes" id="UP001431783"/>
    </source>
</evidence>
<accession>A0AAW1VF04</accession>
<sequence>MNYLIDNSIIDLKSETREKLKTLGVGQFQNNITRVAANPGAVKIIKERRNTKRYNIRTLKEPDKRDNLIEALKESFEANMPSNDQTEEECWKTIETNIKITTEKVLGYIRHEARKPWMTKEILNRMEDRRIAKLENNDIKYNQINKDIRNKIR</sequence>
<evidence type="ECO:0000313" key="1">
    <source>
        <dbReference type="EMBL" id="KAK9891816.1"/>
    </source>
</evidence>
<dbReference type="Proteomes" id="UP001431783">
    <property type="component" value="Unassembled WGS sequence"/>
</dbReference>
<protein>
    <submittedName>
        <fullName evidence="1">Uncharacterized protein</fullName>
    </submittedName>
</protein>
<reference evidence="1 2" key="1">
    <citation type="submission" date="2023-03" db="EMBL/GenBank/DDBJ databases">
        <title>Genome insight into feeding habits of ladybird beetles.</title>
        <authorList>
            <person name="Li H.-S."/>
            <person name="Huang Y.-H."/>
            <person name="Pang H."/>
        </authorList>
    </citation>
    <scope>NUCLEOTIDE SEQUENCE [LARGE SCALE GENOMIC DNA]</scope>
    <source>
        <strain evidence="1">SYSU_2023b</strain>
        <tissue evidence="1">Whole body</tissue>
    </source>
</reference>
<dbReference type="EMBL" id="JARQZJ010000130">
    <property type="protein sequence ID" value="KAK9891816.1"/>
    <property type="molecule type" value="Genomic_DNA"/>
</dbReference>
<name>A0AAW1VF04_9CUCU</name>
<proteinExistence type="predicted"/>
<gene>
    <name evidence="1" type="ORF">WA026_016613</name>
</gene>
<organism evidence="1 2">
    <name type="scientific">Henosepilachna vigintioctopunctata</name>
    <dbReference type="NCBI Taxonomy" id="420089"/>
    <lineage>
        <taxon>Eukaryota</taxon>
        <taxon>Metazoa</taxon>
        <taxon>Ecdysozoa</taxon>
        <taxon>Arthropoda</taxon>
        <taxon>Hexapoda</taxon>
        <taxon>Insecta</taxon>
        <taxon>Pterygota</taxon>
        <taxon>Neoptera</taxon>
        <taxon>Endopterygota</taxon>
        <taxon>Coleoptera</taxon>
        <taxon>Polyphaga</taxon>
        <taxon>Cucujiformia</taxon>
        <taxon>Coccinelloidea</taxon>
        <taxon>Coccinellidae</taxon>
        <taxon>Epilachninae</taxon>
        <taxon>Epilachnini</taxon>
        <taxon>Henosepilachna</taxon>
    </lineage>
</organism>
<dbReference type="AlphaFoldDB" id="A0AAW1VF04"/>
<comment type="caution">
    <text evidence="1">The sequence shown here is derived from an EMBL/GenBank/DDBJ whole genome shotgun (WGS) entry which is preliminary data.</text>
</comment>